<feature type="domain" description="Thioredoxin" evidence="2">
    <location>
        <begin position="17"/>
        <end position="146"/>
    </location>
</feature>
<dbReference type="EMBL" id="CP054056">
    <property type="protein sequence ID" value="QKJ25458.1"/>
    <property type="molecule type" value="Genomic_DNA"/>
</dbReference>
<keyword evidence="4" id="KW-1185">Reference proteome</keyword>
<reference evidence="3 4" key="1">
    <citation type="submission" date="2020-05" db="EMBL/GenBank/DDBJ databases">
        <title>Aquirufa sp. strain 15G-AUS-rot a new Aquirufa species.</title>
        <authorList>
            <person name="Pitt A."/>
            <person name="Hahn M.W."/>
        </authorList>
    </citation>
    <scope>NUCLEOTIDE SEQUENCE [LARGE SCALE GENOMIC DNA]</scope>
    <source>
        <strain evidence="3 4">15G-AUS-rot</strain>
    </source>
</reference>
<protein>
    <submittedName>
        <fullName evidence="3">Thioredoxin family protein</fullName>
    </submittedName>
</protein>
<accession>A0A7D4ULW5</accession>
<dbReference type="InterPro" id="IPR013766">
    <property type="entry name" value="Thioredoxin_domain"/>
</dbReference>
<dbReference type="InterPro" id="IPR036249">
    <property type="entry name" value="Thioredoxin-like_sf"/>
</dbReference>
<dbReference type="Gene3D" id="3.40.30.10">
    <property type="entry name" value="Glutaredoxin"/>
    <property type="match status" value="1"/>
</dbReference>
<evidence type="ECO:0000313" key="3">
    <source>
        <dbReference type="EMBL" id="QKJ25458.1"/>
    </source>
</evidence>
<dbReference type="SUPFAM" id="SSF52833">
    <property type="entry name" value="Thioredoxin-like"/>
    <property type="match status" value="1"/>
</dbReference>
<sequence>MEISGIWLVAALVGFATLTGLLFRSFQGKGRTVESAEQIDLARLGAQKNGFPVEQLGKKATLLQFSTEYCGQCPGVRRALSQLEYRIGGVLHAEVDITERLDLAAHFKVSQTPTVFILDPKGKIRFRVSGVPKPGIIQQELAKLGAK</sequence>
<evidence type="ECO:0000259" key="2">
    <source>
        <dbReference type="PROSITE" id="PS51352"/>
    </source>
</evidence>
<dbReference type="Pfam" id="PF00085">
    <property type="entry name" value="Thioredoxin"/>
    <property type="match status" value="1"/>
</dbReference>
<proteinExistence type="predicted"/>
<keyword evidence="1" id="KW-1133">Transmembrane helix</keyword>
<organism evidence="3 4">
    <name type="scientific">Aquiluna borgnonia</name>
    <dbReference type="NCBI Taxonomy" id="2499157"/>
    <lineage>
        <taxon>Bacteria</taxon>
        <taxon>Bacillati</taxon>
        <taxon>Actinomycetota</taxon>
        <taxon>Actinomycetes</taxon>
        <taxon>Micrococcales</taxon>
        <taxon>Microbacteriaceae</taxon>
        <taxon>Luna cluster</taxon>
        <taxon>Luna-1 subcluster</taxon>
        <taxon>Aquiluna</taxon>
    </lineage>
</organism>
<dbReference type="PROSITE" id="PS51352">
    <property type="entry name" value="THIOREDOXIN_2"/>
    <property type="match status" value="1"/>
</dbReference>
<dbReference type="Proteomes" id="UP000501003">
    <property type="component" value="Chromosome"/>
</dbReference>
<dbReference type="CDD" id="cd02947">
    <property type="entry name" value="TRX_family"/>
    <property type="match status" value="1"/>
</dbReference>
<keyword evidence="1" id="KW-0472">Membrane</keyword>
<dbReference type="AlphaFoldDB" id="A0A7D4ULW5"/>
<keyword evidence="1" id="KW-0812">Transmembrane</keyword>
<name>A0A7D4ULW5_9MICO</name>
<dbReference type="RefSeq" id="WP_173493755.1">
    <property type="nucleotide sequence ID" value="NZ_CP054056.1"/>
</dbReference>
<evidence type="ECO:0000313" key="4">
    <source>
        <dbReference type="Proteomes" id="UP000501003"/>
    </source>
</evidence>
<dbReference type="KEGG" id="aqg:HRU87_04590"/>
<gene>
    <name evidence="3" type="ORF">HRU87_04590</name>
</gene>
<feature type="transmembrane region" description="Helical" evidence="1">
    <location>
        <begin position="6"/>
        <end position="23"/>
    </location>
</feature>
<evidence type="ECO:0000256" key="1">
    <source>
        <dbReference type="SAM" id="Phobius"/>
    </source>
</evidence>